<dbReference type="InterPro" id="IPR050833">
    <property type="entry name" value="Poly_Biosynth_Transport"/>
</dbReference>
<keyword evidence="4 6" id="KW-1133">Transmembrane helix</keyword>
<evidence type="ECO:0000256" key="3">
    <source>
        <dbReference type="ARBA" id="ARBA00022692"/>
    </source>
</evidence>
<evidence type="ECO:0000313" key="7">
    <source>
        <dbReference type="EMBL" id="SEP91553.1"/>
    </source>
</evidence>
<evidence type="ECO:0000313" key="8">
    <source>
        <dbReference type="Proteomes" id="UP000198648"/>
    </source>
</evidence>
<comment type="subcellular location">
    <subcellularLocation>
        <location evidence="1">Cell membrane</location>
        <topology evidence="1">Multi-pass membrane protein</topology>
    </subcellularLocation>
</comment>
<evidence type="ECO:0000256" key="1">
    <source>
        <dbReference type="ARBA" id="ARBA00004651"/>
    </source>
</evidence>
<feature type="transmembrane region" description="Helical" evidence="6">
    <location>
        <begin position="143"/>
        <end position="163"/>
    </location>
</feature>
<feature type="transmembrane region" description="Helical" evidence="6">
    <location>
        <begin position="12"/>
        <end position="31"/>
    </location>
</feature>
<dbReference type="STRING" id="1299341.SAMN05444005_103167"/>
<accession>A0A1H9BSL6</accession>
<keyword evidence="2" id="KW-1003">Cell membrane</keyword>
<evidence type="ECO:0000256" key="6">
    <source>
        <dbReference type="SAM" id="Phobius"/>
    </source>
</evidence>
<feature type="transmembrane region" description="Helical" evidence="6">
    <location>
        <begin position="382"/>
        <end position="404"/>
    </location>
</feature>
<dbReference type="PANTHER" id="PTHR30250">
    <property type="entry name" value="PST FAMILY PREDICTED COLANIC ACID TRANSPORTER"/>
    <property type="match status" value="1"/>
</dbReference>
<keyword evidence="5 6" id="KW-0472">Membrane</keyword>
<dbReference type="Proteomes" id="UP000198648">
    <property type="component" value="Unassembled WGS sequence"/>
</dbReference>
<keyword evidence="3 6" id="KW-0812">Transmembrane</keyword>
<feature type="transmembrane region" description="Helical" evidence="6">
    <location>
        <begin position="249"/>
        <end position="269"/>
    </location>
</feature>
<dbReference type="AlphaFoldDB" id="A0A1H9BSL6"/>
<feature type="transmembrane region" description="Helical" evidence="6">
    <location>
        <begin position="43"/>
        <end position="65"/>
    </location>
</feature>
<proteinExistence type="predicted"/>
<protein>
    <submittedName>
        <fullName evidence="7">Membrane protein involved in the export of O-antigen and teichoic acid</fullName>
    </submittedName>
</protein>
<sequence length="418" mass="49306">MANAQIKKLLQYGIGQGFNVIAPFIVIPYIILKCGEENFGKSAIGLSVAFFIIVFIDFGCDILGVKDISINRDDIDRRNYIISRVTYIKAFFIVLSSIIFLIIIQQFEFFNKEKDLYYFSFSVFMAQIVNPLWIFQGLEKFNLFSYFSILSKSIYILLIFYFLDQKSDFIYINLAFGLSIFIAGVVFFLVLNKKYQFVFVPIKISELYGYMYENRTYVFSQIFIWMQLYSPILLVNYFGTSVQVGQFRIVDQIISIFKTYVLLSFNFIYPKICFEFDKKYNKGVRSWKLFNSMNFIFLSTLIIVLFVFSYEIINYYNILNKNYVTELLQTALIYPVIFFIVYAFKQLLLALHFEKIFSRIIIAMSILNLIIISLVYDKYSLFGVFYSFIFVEFITLLILIFLTLNNKVLAPKNKNYEV</sequence>
<feature type="transmembrane region" description="Helical" evidence="6">
    <location>
        <begin position="217"/>
        <end position="237"/>
    </location>
</feature>
<feature type="transmembrane region" description="Helical" evidence="6">
    <location>
        <begin position="327"/>
        <end position="344"/>
    </location>
</feature>
<dbReference type="PANTHER" id="PTHR30250:SF11">
    <property type="entry name" value="O-ANTIGEN TRANSPORTER-RELATED"/>
    <property type="match status" value="1"/>
</dbReference>
<feature type="transmembrane region" description="Helical" evidence="6">
    <location>
        <begin position="116"/>
        <end position="136"/>
    </location>
</feature>
<organism evidence="7 8">
    <name type="scientific">Flavobacterium urocaniciphilum</name>
    <dbReference type="NCBI Taxonomy" id="1299341"/>
    <lineage>
        <taxon>Bacteria</taxon>
        <taxon>Pseudomonadati</taxon>
        <taxon>Bacteroidota</taxon>
        <taxon>Flavobacteriia</taxon>
        <taxon>Flavobacteriales</taxon>
        <taxon>Flavobacteriaceae</taxon>
        <taxon>Flavobacterium</taxon>
    </lineage>
</organism>
<dbReference type="GO" id="GO:0005886">
    <property type="term" value="C:plasma membrane"/>
    <property type="evidence" value="ECO:0007669"/>
    <property type="project" value="UniProtKB-SubCell"/>
</dbReference>
<feature type="transmembrane region" description="Helical" evidence="6">
    <location>
        <begin position="289"/>
        <end position="307"/>
    </location>
</feature>
<reference evidence="7 8" key="1">
    <citation type="submission" date="2016-10" db="EMBL/GenBank/DDBJ databases">
        <authorList>
            <person name="de Groot N.N."/>
        </authorList>
    </citation>
    <scope>NUCLEOTIDE SEQUENCE [LARGE SCALE GENOMIC DNA]</scope>
    <source>
        <strain evidence="7 8">DSM 27078</strain>
    </source>
</reference>
<evidence type="ECO:0000256" key="4">
    <source>
        <dbReference type="ARBA" id="ARBA00022989"/>
    </source>
</evidence>
<gene>
    <name evidence="7" type="ORF">SAMN05444005_103167</name>
</gene>
<dbReference type="EMBL" id="FOEI01000003">
    <property type="protein sequence ID" value="SEP91553.1"/>
    <property type="molecule type" value="Genomic_DNA"/>
</dbReference>
<evidence type="ECO:0000256" key="2">
    <source>
        <dbReference type="ARBA" id="ARBA00022475"/>
    </source>
</evidence>
<feature type="transmembrane region" description="Helical" evidence="6">
    <location>
        <begin position="169"/>
        <end position="191"/>
    </location>
</feature>
<dbReference type="Pfam" id="PF01943">
    <property type="entry name" value="Polysacc_synt"/>
    <property type="match status" value="1"/>
</dbReference>
<keyword evidence="8" id="KW-1185">Reference proteome</keyword>
<feature type="transmembrane region" description="Helical" evidence="6">
    <location>
        <begin position="86"/>
        <end position="104"/>
    </location>
</feature>
<feature type="transmembrane region" description="Helical" evidence="6">
    <location>
        <begin position="356"/>
        <end position="376"/>
    </location>
</feature>
<name>A0A1H9BSL6_9FLAO</name>
<evidence type="ECO:0000256" key="5">
    <source>
        <dbReference type="ARBA" id="ARBA00023136"/>
    </source>
</evidence>
<dbReference type="InterPro" id="IPR002797">
    <property type="entry name" value="Polysacc_synth"/>
</dbReference>